<feature type="signal peptide" evidence="1">
    <location>
        <begin position="1"/>
        <end position="25"/>
    </location>
</feature>
<keyword evidence="1" id="KW-0732">Signal</keyword>
<evidence type="ECO:0000313" key="2">
    <source>
        <dbReference type="EMBL" id="MFB9326294.1"/>
    </source>
</evidence>
<proteinExistence type="predicted"/>
<dbReference type="PROSITE" id="PS51257">
    <property type="entry name" value="PROKAR_LIPOPROTEIN"/>
    <property type="match status" value="1"/>
</dbReference>
<dbReference type="InterPro" id="IPR050490">
    <property type="entry name" value="Bact_solute-bd_prot1"/>
</dbReference>
<dbReference type="InterPro" id="IPR006059">
    <property type="entry name" value="SBP"/>
</dbReference>
<accession>A0ABV5KM45</accession>
<dbReference type="Gene3D" id="3.40.190.10">
    <property type="entry name" value="Periplasmic binding protein-like II"/>
    <property type="match status" value="2"/>
</dbReference>
<evidence type="ECO:0000256" key="1">
    <source>
        <dbReference type="SAM" id="SignalP"/>
    </source>
</evidence>
<dbReference type="PANTHER" id="PTHR43649">
    <property type="entry name" value="ARABINOSE-BINDING PROTEIN-RELATED"/>
    <property type="match status" value="1"/>
</dbReference>
<feature type="chain" id="PRO_5047105524" evidence="1">
    <location>
        <begin position="26"/>
        <end position="452"/>
    </location>
</feature>
<keyword evidence="3" id="KW-1185">Reference proteome</keyword>
<dbReference type="Proteomes" id="UP001589747">
    <property type="component" value="Unassembled WGS sequence"/>
</dbReference>
<comment type="caution">
    <text evidence="2">The sequence shown here is derived from an EMBL/GenBank/DDBJ whole genome shotgun (WGS) entry which is preliminary data.</text>
</comment>
<protein>
    <submittedName>
        <fullName evidence="2">Extracellular solute-binding protein</fullName>
    </submittedName>
</protein>
<evidence type="ECO:0000313" key="3">
    <source>
        <dbReference type="Proteomes" id="UP001589747"/>
    </source>
</evidence>
<reference evidence="2 3" key="1">
    <citation type="submission" date="2024-09" db="EMBL/GenBank/DDBJ databases">
        <authorList>
            <person name="Sun Q."/>
            <person name="Mori K."/>
        </authorList>
    </citation>
    <scope>NUCLEOTIDE SEQUENCE [LARGE SCALE GENOMIC DNA]</scope>
    <source>
        <strain evidence="2 3">TISTR 2452</strain>
    </source>
</reference>
<dbReference type="EMBL" id="JBHMDO010000017">
    <property type="protein sequence ID" value="MFB9326294.1"/>
    <property type="molecule type" value="Genomic_DNA"/>
</dbReference>
<dbReference type="Pfam" id="PF01547">
    <property type="entry name" value="SBP_bac_1"/>
    <property type="match status" value="1"/>
</dbReference>
<dbReference type="SUPFAM" id="SSF53850">
    <property type="entry name" value="Periplasmic binding protein-like II"/>
    <property type="match status" value="1"/>
</dbReference>
<dbReference type="RefSeq" id="WP_377493424.1">
    <property type="nucleotide sequence ID" value="NZ_JBHMDO010000017.1"/>
</dbReference>
<gene>
    <name evidence="2" type="ORF">ACFFSY_10250</name>
</gene>
<name>A0ABV5KM45_9BACL</name>
<sequence length="452" mass="47849">MGRRLAGLALSAAAALLLSACSNEAAPTNEASSGTGNGDGNGKISITLMHRYQASNIGKSPEDTAVLDGVERFKKDFPNVTLVEEQLQNEDYAIKAQALAAADDMPDVFIVPGSWMTNFVDNEIVLPLNGELDKRAAWRDGYRSGTLDAGTRDGKVYGIPIAAGPTHLIYYNADLFTDIGYDHFPATWDEVMDAGRKLADKGVNLFSYGDKSKGYAMSSWISALTDRHTGPEWTESILSGGGAAFTDPGFVNAISIMSDLSKAGYLNKDMNSVDGDTMVSYYFEGRSAAFVSGIWSAMNIVNNAPEAVREATKVAVFPGVAGGKGNPLASSGGAGVYYSVHAGIEPGPKLDAIMTLLEYMTGSQSAKLMAEVGGFPAFDPGEFDTTKLHPVALAAYEASAAADATKIFDLWFDASIVEVINTEIQGVMSGSKTPAQLAEAAQQAYETFLARP</sequence>
<organism evidence="2 3">
    <name type="scientific">Paenibacillus aurantiacus</name>
    <dbReference type="NCBI Taxonomy" id="1936118"/>
    <lineage>
        <taxon>Bacteria</taxon>
        <taxon>Bacillati</taxon>
        <taxon>Bacillota</taxon>
        <taxon>Bacilli</taxon>
        <taxon>Bacillales</taxon>
        <taxon>Paenibacillaceae</taxon>
        <taxon>Paenibacillus</taxon>
    </lineage>
</organism>